<dbReference type="PANTHER" id="PTHR47691">
    <property type="entry name" value="REGULATOR-RELATED"/>
    <property type="match status" value="1"/>
</dbReference>
<name>A0ABP7HPG2_9ACTN</name>
<keyword evidence="2 3" id="KW-0238">DNA-binding</keyword>
<dbReference type="SMART" id="SM01043">
    <property type="entry name" value="BTAD"/>
    <property type="match status" value="1"/>
</dbReference>
<dbReference type="Gene3D" id="3.40.50.300">
    <property type="entry name" value="P-loop containing nucleotide triphosphate hydrolases"/>
    <property type="match status" value="1"/>
</dbReference>
<dbReference type="InterPro" id="IPR027417">
    <property type="entry name" value="P-loop_NTPase"/>
</dbReference>
<dbReference type="CDD" id="cd15831">
    <property type="entry name" value="BTAD"/>
    <property type="match status" value="1"/>
</dbReference>
<evidence type="ECO:0000256" key="2">
    <source>
        <dbReference type="ARBA" id="ARBA00023125"/>
    </source>
</evidence>
<evidence type="ECO:0000256" key="1">
    <source>
        <dbReference type="ARBA" id="ARBA00005820"/>
    </source>
</evidence>
<dbReference type="PRINTS" id="PR00364">
    <property type="entry name" value="DISEASERSIST"/>
</dbReference>
<gene>
    <name evidence="6" type="ORF">GCM10022242_00120</name>
</gene>
<comment type="caution">
    <text evidence="6">The sequence shown here is derived from an EMBL/GenBank/DDBJ whole genome shotgun (WGS) entry which is preliminary data.</text>
</comment>
<dbReference type="PANTHER" id="PTHR47691:SF3">
    <property type="entry name" value="HTH-TYPE TRANSCRIPTIONAL REGULATOR RV0890C-RELATED"/>
    <property type="match status" value="1"/>
</dbReference>
<dbReference type="Proteomes" id="UP001501821">
    <property type="component" value="Unassembled WGS sequence"/>
</dbReference>
<dbReference type="InterPro" id="IPR016032">
    <property type="entry name" value="Sig_transdc_resp-reg_C-effctor"/>
</dbReference>
<feature type="domain" description="OmpR/PhoB-type" evidence="5">
    <location>
        <begin position="4"/>
        <end position="105"/>
    </location>
</feature>
<dbReference type="SMART" id="SM00862">
    <property type="entry name" value="Trans_reg_C"/>
    <property type="match status" value="1"/>
</dbReference>
<feature type="compositionally biased region" description="Low complexity" evidence="4">
    <location>
        <begin position="291"/>
        <end position="312"/>
    </location>
</feature>
<dbReference type="Gene3D" id="1.10.10.10">
    <property type="entry name" value="Winged helix-like DNA-binding domain superfamily/Winged helix DNA-binding domain"/>
    <property type="match status" value="1"/>
</dbReference>
<accession>A0ABP7HPG2</accession>
<feature type="DNA-binding region" description="OmpR/PhoB-type" evidence="3">
    <location>
        <begin position="4"/>
        <end position="105"/>
    </location>
</feature>
<sequence>MAKRPEEFVDDLRFRLLGPMEIARGDAMLPVPGAAERALLAQLVLSPGRTLPASLLIDRLWAESDLPVDPMNALQIRVSKLRRTLRAHGAPDLVTREGVGYRADIDASAVDAVDFAARVRALRAAAAESTGDPDALENQLDGYDSALAMWRGEPLADFVGEPWASTEAARLNELRLAVLTERAQAALALGRHLEVIQDLEPVVAHDPTLESLTGLLMVALYRGGRQADALDAYARTRALLDEELGLEPSVVLRSLHERVLRQDEALGTQPEAAVHVRAPVLGQRRSRERGTAAPAAASSAAPVATPTATSAADGAPALGPTNLPTVVRPLIGRDETLQQLGELLGGVRLLSLVGPGGGGKTSLALTVAVYARSEFPGGVFGVRLASVETADQVPVAVADALGMPMDGAGAERDIRERLYSYLANRNLLLVLDNCEHVVDPVASLVDDMLGRCVGVTVLATSREALAVPDEVQVNIGPLETPPEDTHPGDILNYPAAQLFAERCRAARPGTVFDEPNLLAIGRITRALDGIPLAVELAAARAEAMTPGEIADRICDRVDHRFVLLTSGSRTAEARQQTLRATVDWSYALLSEDEQQLFNRLSVFQAGWTMPAAEAIVADDSAGADPAGGASDGLVLGVVARLVKRSMVVVEPGSPTRYRMLETLRQYAAERLREAGNQATVSARHARYFRDQVVAAELELRGHGQREALRWLRREQPNVRAALTWLSGPQGDPDDALEMAGSLALFWHLGRHMEGRDVLQRVLALGGSDNARARALQAVSIVERPRACLVHPSPLCAETAEQSLKIFKAREDHPRAALSKVLLAVEGVTGADPDRSEELLAEAEEQFRGDGDEWGLGVVGFVRMETALKTGHLEDAVRVGRAAAARFRQLEDFWGLSAILYHLGWGLREFGRDEDGAHELEEAIDVAAAAGVFNTVQWALADLALAHLNLGRRETARDLFDRADAASRHVGDGAGTVLADYGHGLLALEGGDLAQAEQRLVRCRDGFAALRTPVWEGWALLAHGRCVEVGGDTPGARELYEAAHALGRLSGEPGLIASSLEGLARTWSHHTDRSRQLQQEADQVRERLGRPRPHHQDSWTVGGMGQAPLSAN</sequence>
<keyword evidence="7" id="KW-1185">Reference proteome</keyword>
<dbReference type="Pfam" id="PF00486">
    <property type="entry name" value="Trans_reg_C"/>
    <property type="match status" value="1"/>
</dbReference>
<evidence type="ECO:0000256" key="3">
    <source>
        <dbReference type="PROSITE-ProRule" id="PRU01091"/>
    </source>
</evidence>
<organism evidence="6 7">
    <name type="scientific">Nocardioides panacisoli</name>
    <dbReference type="NCBI Taxonomy" id="627624"/>
    <lineage>
        <taxon>Bacteria</taxon>
        <taxon>Bacillati</taxon>
        <taxon>Actinomycetota</taxon>
        <taxon>Actinomycetes</taxon>
        <taxon>Propionibacteriales</taxon>
        <taxon>Nocardioidaceae</taxon>
        <taxon>Nocardioides</taxon>
    </lineage>
</organism>
<dbReference type="InterPro" id="IPR011990">
    <property type="entry name" value="TPR-like_helical_dom_sf"/>
</dbReference>
<dbReference type="InterPro" id="IPR001867">
    <property type="entry name" value="OmpR/PhoB-type_DNA-bd"/>
</dbReference>
<proteinExistence type="inferred from homology"/>
<dbReference type="EMBL" id="BAABAH010000001">
    <property type="protein sequence ID" value="GAA3801161.1"/>
    <property type="molecule type" value="Genomic_DNA"/>
</dbReference>
<evidence type="ECO:0000313" key="7">
    <source>
        <dbReference type="Proteomes" id="UP001501821"/>
    </source>
</evidence>
<dbReference type="Pfam" id="PF03704">
    <property type="entry name" value="BTAD"/>
    <property type="match status" value="1"/>
</dbReference>
<dbReference type="InterPro" id="IPR005158">
    <property type="entry name" value="BTAD"/>
</dbReference>
<dbReference type="InterPro" id="IPR036388">
    <property type="entry name" value="WH-like_DNA-bd_sf"/>
</dbReference>
<reference evidence="7" key="1">
    <citation type="journal article" date="2019" name="Int. J. Syst. Evol. Microbiol.">
        <title>The Global Catalogue of Microorganisms (GCM) 10K type strain sequencing project: providing services to taxonomists for standard genome sequencing and annotation.</title>
        <authorList>
            <consortium name="The Broad Institute Genomics Platform"/>
            <consortium name="The Broad Institute Genome Sequencing Center for Infectious Disease"/>
            <person name="Wu L."/>
            <person name="Ma J."/>
        </authorList>
    </citation>
    <scope>NUCLEOTIDE SEQUENCE [LARGE SCALE GENOMIC DNA]</scope>
    <source>
        <strain evidence="7">JCM 16953</strain>
    </source>
</reference>
<protein>
    <recommendedName>
        <fullName evidence="5">OmpR/PhoB-type domain-containing protein</fullName>
    </recommendedName>
</protein>
<comment type="similarity">
    <text evidence="1">Belongs to the AfsR/DnrI/RedD regulatory family.</text>
</comment>
<dbReference type="SUPFAM" id="SSF48452">
    <property type="entry name" value="TPR-like"/>
    <property type="match status" value="2"/>
</dbReference>
<dbReference type="PROSITE" id="PS51755">
    <property type="entry name" value="OMPR_PHOB"/>
    <property type="match status" value="1"/>
</dbReference>
<evidence type="ECO:0000256" key="4">
    <source>
        <dbReference type="SAM" id="MobiDB-lite"/>
    </source>
</evidence>
<evidence type="ECO:0000259" key="5">
    <source>
        <dbReference type="PROSITE" id="PS51755"/>
    </source>
</evidence>
<feature type="region of interest" description="Disordered" evidence="4">
    <location>
        <begin position="278"/>
        <end position="320"/>
    </location>
</feature>
<dbReference type="SUPFAM" id="SSF52540">
    <property type="entry name" value="P-loop containing nucleoside triphosphate hydrolases"/>
    <property type="match status" value="1"/>
</dbReference>
<feature type="compositionally biased region" description="Basic and acidic residues" evidence="4">
    <location>
        <begin position="1085"/>
        <end position="1096"/>
    </location>
</feature>
<evidence type="ECO:0000313" key="6">
    <source>
        <dbReference type="EMBL" id="GAA3801161.1"/>
    </source>
</evidence>
<dbReference type="Gene3D" id="1.25.40.10">
    <property type="entry name" value="Tetratricopeptide repeat domain"/>
    <property type="match status" value="2"/>
</dbReference>
<dbReference type="SUPFAM" id="SSF46894">
    <property type="entry name" value="C-terminal effector domain of the bipartite response regulators"/>
    <property type="match status" value="1"/>
</dbReference>
<feature type="region of interest" description="Disordered" evidence="4">
    <location>
        <begin position="1085"/>
        <end position="1111"/>
    </location>
</feature>